<keyword evidence="8 9" id="KW-0339">Growth factor</keyword>
<comment type="subcellular location">
    <subcellularLocation>
        <location evidence="1 9">Secreted</location>
    </subcellularLocation>
</comment>
<evidence type="ECO:0000256" key="1">
    <source>
        <dbReference type="ARBA" id="ARBA00004613"/>
    </source>
</evidence>
<evidence type="ECO:0000256" key="7">
    <source>
        <dbReference type="ARBA" id="ARBA00022782"/>
    </source>
</evidence>
<protein>
    <recommendedName>
        <fullName evidence="9">Phytosulfokine</fullName>
    </recommendedName>
    <component>
        <recommendedName>
            <fullName evidence="9">Phytosulfokine-alpha</fullName>
            <shortName evidence="9">PSK-alpha</shortName>
            <shortName evidence="9">Phytosulfokine-a</shortName>
        </recommendedName>
    </component>
    <component>
        <recommendedName>
            <fullName evidence="9">Phytosulfokine-beta</fullName>
            <shortName evidence="9">PSK-beta</shortName>
            <shortName evidence="9">Phytosulfokine-b</shortName>
        </recommendedName>
    </component>
</protein>
<evidence type="ECO:0000313" key="11">
    <source>
        <dbReference type="Proteomes" id="UP000701853"/>
    </source>
</evidence>
<evidence type="ECO:0000256" key="8">
    <source>
        <dbReference type="ARBA" id="ARBA00023030"/>
    </source>
</evidence>
<keyword evidence="11" id="KW-1185">Reference proteome</keyword>
<dbReference type="AlphaFoldDB" id="A0A8J5Y6L0"/>
<evidence type="ECO:0000256" key="9">
    <source>
        <dbReference type="RuleBase" id="RU368031"/>
    </source>
</evidence>
<proteinExistence type="inferred from homology"/>
<keyword evidence="4 9" id="KW-0964">Secreted</keyword>
<evidence type="ECO:0000256" key="4">
    <source>
        <dbReference type="ARBA" id="ARBA00022525"/>
    </source>
</evidence>
<comment type="function">
    <text evidence="9">Promotes plant cell differentiation, organogenesis and somatic embryogenesis as well as cell proliferation.</text>
</comment>
<comment type="caution">
    <text evidence="10">The sequence shown here is derived from an EMBL/GenBank/DDBJ whole genome shotgun (WGS) entry which is preliminary data.</text>
</comment>
<dbReference type="InterPro" id="IPR009438">
    <property type="entry name" value="Phytosulfokine"/>
</dbReference>
<keyword evidence="6 9" id="KW-0732">Signal</keyword>
<keyword evidence="7 9" id="KW-0221">Differentiation</keyword>
<dbReference type="OrthoDB" id="10347916at2759"/>
<feature type="chain" id="PRO_5035340778" description="Phytosulfokine" evidence="9">
    <location>
        <begin position="25"/>
        <end position="74"/>
    </location>
</feature>
<evidence type="ECO:0000256" key="2">
    <source>
        <dbReference type="ARBA" id="ARBA00010781"/>
    </source>
</evidence>
<dbReference type="GO" id="GO:0005576">
    <property type="term" value="C:extracellular region"/>
    <property type="evidence" value="ECO:0007669"/>
    <property type="project" value="UniProtKB-SubCell"/>
</dbReference>
<comment type="similarity">
    <text evidence="2 9">Belongs to the phytosulfokine family.</text>
</comment>
<dbReference type="GO" id="GO:0008283">
    <property type="term" value="P:cell population proliferation"/>
    <property type="evidence" value="ECO:0007669"/>
    <property type="project" value="UniProtKB-UniRule"/>
</dbReference>
<dbReference type="Pfam" id="PF06404">
    <property type="entry name" value="PSK"/>
    <property type="match status" value="1"/>
</dbReference>
<dbReference type="GO" id="GO:0008083">
    <property type="term" value="F:growth factor activity"/>
    <property type="evidence" value="ECO:0007669"/>
    <property type="project" value="UniProtKB-UniRule"/>
</dbReference>
<name>A0A8J5Y6L0_9ROSI</name>
<keyword evidence="3 9" id="KW-0217">Developmental protein</keyword>
<sequence length="74" mass="8237">MSSKVSAFCIIIFLLFFTLSSAAAASQDLGNEKERDEMDGSCQGNTEEEDCLMRRTLIVASLDYGAVRHHRPRP</sequence>
<evidence type="ECO:0000256" key="3">
    <source>
        <dbReference type="ARBA" id="ARBA00022473"/>
    </source>
</evidence>
<accession>A0A8J5Y6L0</accession>
<dbReference type="GO" id="GO:0030154">
    <property type="term" value="P:cell differentiation"/>
    <property type="evidence" value="ECO:0007669"/>
    <property type="project" value="UniProtKB-UniRule"/>
</dbReference>
<dbReference type="EMBL" id="JAHUZN010000012">
    <property type="protein sequence ID" value="KAG8474061.1"/>
    <property type="molecule type" value="Genomic_DNA"/>
</dbReference>
<dbReference type="Proteomes" id="UP000701853">
    <property type="component" value="Chromosome 12"/>
</dbReference>
<keyword evidence="5 9" id="KW-0765">Sulfation</keyword>
<comment type="PTM">
    <text evidence="9">Sulfation is important for activity and for the binding to a putative membrane receptor.</text>
</comment>
<evidence type="ECO:0000313" key="10">
    <source>
        <dbReference type="EMBL" id="KAG8474061.1"/>
    </source>
</evidence>
<evidence type="ECO:0000256" key="5">
    <source>
        <dbReference type="ARBA" id="ARBA00022641"/>
    </source>
</evidence>
<evidence type="ECO:0000256" key="6">
    <source>
        <dbReference type="ARBA" id="ARBA00022729"/>
    </source>
</evidence>
<feature type="signal peptide" evidence="9">
    <location>
        <begin position="1"/>
        <end position="24"/>
    </location>
</feature>
<gene>
    <name evidence="10" type="ORF">CXB51_033709</name>
</gene>
<comment type="PTM">
    <text evidence="9">PSK-alpha is produced by endopeptidase digestion. PSK-beta is produced from PSK-alpha by exopeptidase digestion.</text>
</comment>
<reference evidence="10 11" key="1">
    <citation type="journal article" date="2021" name="bioRxiv">
        <title>The Gossypium anomalum genome as a resource for cotton improvement and evolutionary analysis of hybrid incompatibility.</title>
        <authorList>
            <person name="Grover C.E."/>
            <person name="Yuan D."/>
            <person name="Arick M.A."/>
            <person name="Miller E.R."/>
            <person name="Hu G."/>
            <person name="Peterson D.G."/>
            <person name="Wendel J.F."/>
            <person name="Udall J.A."/>
        </authorList>
    </citation>
    <scope>NUCLEOTIDE SEQUENCE [LARGE SCALE GENOMIC DNA]</scope>
    <source>
        <strain evidence="10">JFW-Udall</strain>
        <tissue evidence="10">Leaf</tissue>
    </source>
</reference>
<organism evidence="10 11">
    <name type="scientific">Gossypium anomalum</name>
    <dbReference type="NCBI Taxonomy" id="47600"/>
    <lineage>
        <taxon>Eukaryota</taxon>
        <taxon>Viridiplantae</taxon>
        <taxon>Streptophyta</taxon>
        <taxon>Embryophyta</taxon>
        <taxon>Tracheophyta</taxon>
        <taxon>Spermatophyta</taxon>
        <taxon>Magnoliopsida</taxon>
        <taxon>eudicotyledons</taxon>
        <taxon>Gunneridae</taxon>
        <taxon>Pentapetalae</taxon>
        <taxon>rosids</taxon>
        <taxon>malvids</taxon>
        <taxon>Malvales</taxon>
        <taxon>Malvaceae</taxon>
        <taxon>Malvoideae</taxon>
        <taxon>Gossypium</taxon>
    </lineage>
</organism>